<dbReference type="InterPro" id="IPR036770">
    <property type="entry name" value="Ankyrin_rpt-contain_sf"/>
</dbReference>
<feature type="repeat" description="ANK" evidence="1">
    <location>
        <begin position="70"/>
        <end position="92"/>
    </location>
</feature>
<name>D8LSK5_ECTSI</name>
<dbReference type="AlphaFoldDB" id="D8LSK5"/>
<gene>
    <name evidence="2" type="ORF">Esi_0074_0059</name>
</gene>
<dbReference type="Proteomes" id="UP000002630">
    <property type="component" value="Unassembled WGS sequence"/>
</dbReference>
<dbReference type="PROSITE" id="PS50088">
    <property type="entry name" value="ANK_REPEAT"/>
    <property type="match status" value="1"/>
</dbReference>
<evidence type="ECO:0000256" key="1">
    <source>
        <dbReference type="PROSITE-ProRule" id="PRU00023"/>
    </source>
</evidence>
<keyword evidence="3" id="KW-1185">Reference proteome</keyword>
<evidence type="ECO:0000313" key="2">
    <source>
        <dbReference type="EMBL" id="CBN77842.1"/>
    </source>
</evidence>
<dbReference type="SMART" id="SM00248">
    <property type="entry name" value="ANK"/>
    <property type="match status" value="2"/>
</dbReference>
<dbReference type="EMBL" id="FN649760">
    <property type="protein sequence ID" value="CBN77842.1"/>
    <property type="molecule type" value="Genomic_DNA"/>
</dbReference>
<evidence type="ECO:0000313" key="3">
    <source>
        <dbReference type="Proteomes" id="UP000002630"/>
    </source>
</evidence>
<organism evidence="2 3">
    <name type="scientific">Ectocarpus siliculosus</name>
    <name type="common">Brown alga</name>
    <name type="synonym">Conferva siliculosa</name>
    <dbReference type="NCBI Taxonomy" id="2880"/>
    <lineage>
        <taxon>Eukaryota</taxon>
        <taxon>Sar</taxon>
        <taxon>Stramenopiles</taxon>
        <taxon>Ochrophyta</taxon>
        <taxon>PX clade</taxon>
        <taxon>Phaeophyceae</taxon>
        <taxon>Ectocarpales</taxon>
        <taxon>Ectocarpaceae</taxon>
        <taxon>Ectocarpus</taxon>
    </lineage>
</organism>
<dbReference type="InParanoid" id="D8LSK5"/>
<protein>
    <submittedName>
        <fullName evidence="2">Uncharacterized protein</fullName>
    </submittedName>
</protein>
<dbReference type="Pfam" id="PF12796">
    <property type="entry name" value="Ank_2"/>
    <property type="match status" value="1"/>
</dbReference>
<reference evidence="2 3" key="1">
    <citation type="journal article" date="2010" name="Nature">
        <title>The Ectocarpus genome and the independent evolution of multicellularity in brown algae.</title>
        <authorList>
            <person name="Cock J.M."/>
            <person name="Sterck L."/>
            <person name="Rouze P."/>
            <person name="Scornet D."/>
            <person name="Allen A.E."/>
            <person name="Amoutzias G."/>
            <person name="Anthouard V."/>
            <person name="Artiguenave F."/>
            <person name="Aury J.M."/>
            <person name="Badger J.H."/>
            <person name="Beszteri B."/>
            <person name="Billiau K."/>
            <person name="Bonnet E."/>
            <person name="Bothwell J.H."/>
            <person name="Bowler C."/>
            <person name="Boyen C."/>
            <person name="Brownlee C."/>
            <person name="Carrano C.J."/>
            <person name="Charrier B."/>
            <person name="Cho G.Y."/>
            <person name="Coelho S.M."/>
            <person name="Collen J."/>
            <person name="Corre E."/>
            <person name="Da Silva C."/>
            <person name="Delage L."/>
            <person name="Delaroque N."/>
            <person name="Dittami S.M."/>
            <person name="Doulbeau S."/>
            <person name="Elias M."/>
            <person name="Farnham G."/>
            <person name="Gachon C.M."/>
            <person name="Gschloessl B."/>
            <person name="Heesch S."/>
            <person name="Jabbari K."/>
            <person name="Jubin C."/>
            <person name="Kawai H."/>
            <person name="Kimura K."/>
            <person name="Kloareg B."/>
            <person name="Kupper F.C."/>
            <person name="Lang D."/>
            <person name="Le Bail A."/>
            <person name="Leblanc C."/>
            <person name="Lerouge P."/>
            <person name="Lohr M."/>
            <person name="Lopez P.J."/>
            <person name="Martens C."/>
            <person name="Maumus F."/>
            <person name="Michel G."/>
            <person name="Miranda-Saavedra D."/>
            <person name="Morales J."/>
            <person name="Moreau H."/>
            <person name="Motomura T."/>
            <person name="Nagasato C."/>
            <person name="Napoli C.A."/>
            <person name="Nelson D.R."/>
            <person name="Nyvall-Collen P."/>
            <person name="Peters A.F."/>
            <person name="Pommier C."/>
            <person name="Potin P."/>
            <person name="Poulain J."/>
            <person name="Quesneville H."/>
            <person name="Read B."/>
            <person name="Rensing S.A."/>
            <person name="Ritter A."/>
            <person name="Rousvoal S."/>
            <person name="Samanta M."/>
            <person name="Samson G."/>
            <person name="Schroeder D.C."/>
            <person name="Segurens B."/>
            <person name="Strittmatter M."/>
            <person name="Tonon T."/>
            <person name="Tregear J.W."/>
            <person name="Valentin K."/>
            <person name="von Dassow P."/>
            <person name="Yamagishi T."/>
            <person name="Van de Peer Y."/>
            <person name="Wincker P."/>
        </authorList>
    </citation>
    <scope>NUCLEOTIDE SEQUENCE [LARGE SCALE GENOMIC DNA]</scope>
    <source>
        <strain evidence="3">Ec32 / CCAP1310/4</strain>
    </source>
</reference>
<accession>D8LSK5</accession>
<dbReference type="Gene3D" id="1.25.40.20">
    <property type="entry name" value="Ankyrin repeat-containing domain"/>
    <property type="match status" value="1"/>
</dbReference>
<keyword evidence="1" id="KW-0040">ANK repeat</keyword>
<dbReference type="SUPFAM" id="SSF48403">
    <property type="entry name" value="Ankyrin repeat"/>
    <property type="match status" value="1"/>
</dbReference>
<dbReference type="OrthoDB" id="539213at2759"/>
<dbReference type="PROSITE" id="PS50297">
    <property type="entry name" value="ANK_REP_REGION"/>
    <property type="match status" value="1"/>
</dbReference>
<sequence>MRATHWAVASGKSDTLLALLKAGAVYDAVNAQGETCLMNAYVTDASPPTCVAMAQALLDAVADPLIEDRQGQLALHHAADQGNPNMIDLLLQAKGSSLSKKMLSHSSMWDIHRFRAPWRTTKYKPWPTCCCWARAPQLIVKDAEICFGGRL</sequence>
<dbReference type="InterPro" id="IPR002110">
    <property type="entry name" value="Ankyrin_rpt"/>
</dbReference>
<proteinExistence type="predicted"/>